<dbReference type="NCBIfam" id="NF003676">
    <property type="entry name" value="PRK05303.1"/>
    <property type="match status" value="1"/>
</dbReference>
<reference evidence="7" key="1">
    <citation type="submission" date="2016-11" db="EMBL/GenBank/DDBJ databases">
        <authorList>
            <person name="Varghese N."/>
            <person name="Submissions S."/>
        </authorList>
    </citation>
    <scope>NUCLEOTIDE SEQUENCE [LARGE SCALE GENOMIC DNA]</scope>
    <source>
        <strain evidence="7">DSM 16219</strain>
    </source>
</reference>
<dbReference type="PANTHER" id="PTHR30381">
    <property type="entry name" value="FLAGELLAR P-RING PERIPLASMIC PROTEIN FLGI"/>
    <property type="match status" value="1"/>
</dbReference>
<evidence type="ECO:0000313" key="7">
    <source>
        <dbReference type="Proteomes" id="UP000183994"/>
    </source>
</evidence>
<dbReference type="Pfam" id="PF02119">
    <property type="entry name" value="FlgI"/>
    <property type="match status" value="1"/>
</dbReference>
<dbReference type="STRING" id="1121393.SAMN02745216_01252"/>
<dbReference type="EMBL" id="FQZU01000005">
    <property type="protein sequence ID" value="SHJ22826.1"/>
    <property type="molecule type" value="Genomic_DNA"/>
</dbReference>
<dbReference type="PRINTS" id="PR01010">
    <property type="entry name" value="FLGPRINGFLGI"/>
</dbReference>
<gene>
    <name evidence="5" type="primary">flgI</name>
    <name evidence="6" type="ORF">SAMN02745216_01252</name>
</gene>
<keyword evidence="7" id="KW-1185">Reference proteome</keyword>
<name>A0A1M6HKX8_9BACT</name>
<sequence length="393" mass="40614" precursor="true">MSKVRKIARLVLLAAAAFTLAASTAQAARIKELASIKGVRTNQLIGYGLVVGLNGTGDKSGTEFTLQGLVNMMEHMGVHVSKDDVKVKNVAAVMVTADIPPFARIGSQVDVVISSVGDAKSLVGGTLLLTPLRGVDRNVYALAQGPLSVGGYSVGGAAGGGAVKNHPTVGRIVGGASIEREIPMQLQGRNELTLALNDADFTTAIRMRDAINNGMGMPVAYAADSGTVIIDIPQNYRNKVVSMVAMVENLDIMPDAVAKVIVNEKTGTVVVGEKVRISTVAVAHGNLSIQITESAQVSQPASFSPNPPADAQTEQLDLEDGAVAAPGGQTVVTADSQVVVAEENKQLMVVPAGATIGDLVRALNAIGVTPRDLITIFQMIKAAGALQGELVIL</sequence>
<dbReference type="GO" id="GO:0071973">
    <property type="term" value="P:bacterial-type flagellum-dependent cell motility"/>
    <property type="evidence" value="ECO:0007669"/>
    <property type="project" value="InterPro"/>
</dbReference>
<dbReference type="GO" id="GO:0009428">
    <property type="term" value="C:bacterial-type flagellum basal body, distal rod, P ring"/>
    <property type="evidence" value="ECO:0007669"/>
    <property type="project" value="InterPro"/>
</dbReference>
<comment type="subcellular location">
    <subcellularLocation>
        <location evidence="2 5">Bacterial flagellum basal body</location>
    </subcellularLocation>
</comment>
<feature type="chain" id="PRO_5013412815" description="Flagellar P-ring protein" evidence="5">
    <location>
        <begin position="28"/>
        <end position="393"/>
    </location>
</feature>
<keyword evidence="6" id="KW-0969">Cilium</keyword>
<organism evidence="6 7">
    <name type="scientific">Desulfatibacillum alkenivorans DSM 16219</name>
    <dbReference type="NCBI Taxonomy" id="1121393"/>
    <lineage>
        <taxon>Bacteria</taxon>
        <taxon>Pseudomonadati</taxon>
        <taxon>Thermodesulfobacteriota</taxon>
        <taxon>Desulfobacteria</taxon>
        <taxon>Desulfobacterales</taxon>
        <taxon>Desulfatibacillaceae</taxon>
        <taxon>Desulfatibacillum</taxon>
    </lineage>
</organism>
<evidence type="ECO:0000256" key="4">
    <source>
        <dbReference type="ARBA" id="ARBA00023143"/>
    </source>
</evidence>
<dbReference type="Proteomes" id="UP000183994">
    <property type="component" value="Unassembled WGS sequence"/>
</dbReference>
<comment type="function">
    <text evidence="1 5">Assembles around the rod to form the L-ring and probably protects the motor/basal body from shearing forces during rotation.</text>
</comment>
<comment type="subunit">
    <text evidence="5">The basal body constitutes a major portion of the flagellar organelle and consists of four rings (L,P,S, and M) mounted on a central rod.</text>
</comment>
<dbReference type="InterPro" id="IPR001782">
    <property type="entry name" value="Flag_FlgI"/>
</dbReference>
<dbReference type="PANTHER" id="PTHR30381:SF0">
    <property type="entry name" value="FLAGELLAR P-RING PROTEIN"/>
    <property type="match status" value="1"/>
</dbReference>
<keyword evidence="6" id="KW-0282">Flagellum</keyword>
<dbReference type="OrthoDB" id="9786431at2"/>
<keyword evidence="3 5" id="KW-0732">Signal</keyword>
<dbReference type="AlphaFoldDB" id="A0A1M6HKX8"/>
<comment type="similarity">
    <text evidence="5">Belongs to the FlgI family.</text>
</comment>
<accession>A0A1M6HKX8</accession>
<dbReference type="GO" id="GO:0005198">
    <property type="term" value="F:structural molecule activity"/>
    <property type="evidence" value="ECO:0007669"/>
    <property type="project" value="InterPro"/>
</dbReference>
<evidence type="ECO:0000313" key="6">
    <source>
        <dbReference type="EMBL" id="SHJ22826.1"/>
    </source>
</evidence>
<dbReference type="HAMAP" id="MF_00416">
    <property type="entry name" value="FlgI"/>
    <property type="match status" value="1"/>
</dbReference>
<keyword evidence="4 5" id="KW-0975">Bacterial flagellum</keyword>
<keyword evidence="6" id="KW-0966">Cell projection</keyword>
<dbReference type="GO" id="GO:0030288">
    <property type="term" value="C:outer membrane-bounded periplasmic space"/>
    <property type="evidence" value="ECO:0007669"/>
    <property type="project" value="InterPro"/>
</dbReference>
<evidence type="ECO:0000256" key="2">
    <source>
        <dbReference type="ARBA" id="ARBA00004117"/>
    </source>
</evidence>
<evidence type="ECO:0000256" key="5">
    <source>
        <dbReference type="HAMAP-Rule" id="MF_00416"/>
    </source>
</evidence>
<evidence type="ECO:0000256" key="1">
    <source>
        <dbReference type="ARBA" id="ARBA00002591"/>
    </source>
</evidence>
<protein>
    <recommendedName>
        <fullName evidence="5">Flagellar P-ring protein</fullName>
    </recommendedName>
    <alternativeName>
        <fullName evidence="5">Basal body P-ring protein</fullName>
    </alternativeName>
</protein>
<feature type="signal peptide" evidence="5">
    <location>
        <begin position="1"/>
        <end position="27"/>
    </location>
</feature>
<dbReference type="RefSeq" id="WP_073474067.1">
    <property type="nucleotide sequence ID" value="NZ_FQZU01000005.1"/>
</dbReference>
<proteinExistence type="inferred from homology"/>
<evidence type="ECO:0000256" key="3">
    <source>
        <dbReference type="ARBA" id="ARBA00022729"/>
    </source>
</evidence>